<feature type="transmembrane region" description="Helical" evidence="1">
    <location>
        <begin position="71"/>
        <end position="91"/>
    </location>
</feature>
<evidence type="ECO:0000313" key="2">
    <source>
        <dbReference type="EMBL" id="BBL69559.1"/>
    </source>
</evidence>
<dbReference type="Pfam" id="PF04654">
    <property type="entry name" value="DUF599"/>
    <property type="match status" value="1"/>
</dbReference>
<reference evidence="2" key="1">
    <citation type="submission" date="2019-06" db="EMBL/GenBank/DDBJ databases">
        <title>Complete genome sequence of Methylogaea oryzae strain JCM16910.</title>
        <authorList>
            <person name="Asakawa S."/>
        </authorList>
    </citation>
    <scope>NUCLEOTIDE SEQUENCE</scope>
    <source>
        <strain evidence="2">E10</strain>
    </source>
</reference>
<dbReference type="PANTHER" id="PTHR31881:SF6">
    <property type="entry name" value="OS09G0494600 PROTEIN"/>
    <property type="match status" value="1"/>
</dbReference>
<keyword evidence="1" id="KW-0812">Transmembrane</keyword>
<sequence length="228" mass="26061">MFDTVLLNIVAVCWFLLAWAGYTVYARRKARTTDCLYTAVDKYARRWMEQITRREVRIADATALATLERNITFFATSTVLILGGLLTILGSQQKAMDVLASIPFAADPTPGLWEIKLTLLIVAFVYAFFTFTWAMRQMTFVTMMVGGNPLPQESEEERKRFADSTAQVLVLGSSAFNYGLRTYYFCLGALAWFIHPLLFMAATVWVVWVLYRREFKSDALLAMLHRLD</sequence>
<dbReference type="PANTHER" id="PTHR31881">
    <property type="match status" value="1"/>
</dbReference>
<keyword evidence="1" id="KW-0472">Membrane</keyword>
<dbReference type="AlphaFoldDB" id="A0A8D4VN13"/>
<keyword evidence="3" id="KW-1185">Reference proteome</keyword>
<name>A0A8D4VN13_9GAMM</name>
<proteinExistence type="predicted"/>
<dbReference type="Proteomes" id="UP000824988">
    <property type="component" value="Chromosome"/>
</dbReference>
<organism evidence="2 3">
    <name type="scientific">Methylogaea oryzae</name>
    <dbReference type="NCBI Taxonomy" id="1295382"/>
    <lineage>
        <taxon>Bacteria</taxon>
        <taxon>Pseudomonadati</taxon>
        <taxon>Pseudomonadota</taxon>
        <taxon>Gammaproteobacteria</taxon>
        <taxon>Methylococcales</taxon>
        <taxon>Methylococcaceae</taxon>
        <taxon>Methylogaea</taxon>
    </lineage>
</organism>
<dbReference type="RefSeq" id="WP_054774260.1">
    <property type="nucleotide sequence ID" value="NZ_AP019782.1"/>
</dbReference>
<keyword evidence="1" id="KW-1133">Transmembrane helix</keyword>
<feature type="transmembrane region" description="Helical" evidence="1">
    <location>
        <begin position="111"/>
        <end position="134"/>
    </location>
</feature>
<gene>
    <name evidence="2" type="ORF">MoryE10_01650</name>
</gene>
<accession>A0A8D4VN13</accession>
<dbReference type="InterPro" id="IPR006747">
    <property type="entry name" value="DUF599"/>
</dbReference>
<dbReference type="KEGG" id="moz:MoryE10_01650"/>
<feature type="transmembrane region" description="Helical" evidence="1">
    <location>
        <begin position="6"/>
        <end position="25"/>
    </location>
</feature>
<feature type="transmembrane region" description="Helical" evidence="1">
    <location>
        <begin position="183"/>
        <end position="211"/>
    </location>
</feature>
<protein>
    <submittedName>
        <fullName evidence="2">Membrane protein</fullName>
    </submittedName>
</protein>
<evidence type="ECO:0000313" key="3">
    <source>
        <dbReference type="Proteomes" id="UP000824988"/>
    </source>
</evidence>
<evidence type="ECO:0000256" key="1">
    <source>
        <dbReference type="SAM" id="Phobius"/>
    </source>
</evidence>
<dbReference type="EMBL" id="AP019782">
    <property type="protein sequence ID" value="BBL69559.1"/>
    <property type="molecule type" value="Genomic_DNA"/>
</dbReference>